<comment type="similarity">
    <text evidence="6">Belongs to the UTP23/FCF1 family. UTP23 subfamily.</text>
</comment>
<reference evidence="9" key="1">
    <citation type="submission" date="2023-03" db="EMBL/GenBank/DDBJ databases">
        <authorList>
            <person name="Julca I."/>
        </authorList>
    </citation>
    <scope>NUCLEOTIDE SEQUENCE</scope>
</reference>
<dbReference type="GO" id="GO:0032040">
    <property type="term" value="C:small-subunit processome"/>
    <property type="evidence" value="ECO:0007669"/>
    <property type="project" value="InterPro"/>
</dbReference>
<protein>
    <submittedName>
        <fullName evidence="9">OLC1v1032480C2</fullName>
    </submittedName>
</protein>
<evidence type="ECO:0000256" key="5">
    <source>
        <dbReference type="ARBA" id="ARBA00037300"/>
    </source>
</evidence>
<dbReference type="FunFam" id="3.40.50.1010:FF:000006">
    <property type="entry name" value="rRNA-processing protein UTP23 homolog"/>
    <property type="match status" value="1"/>
</dbReference>
<evidence type="ECO:0000256" key="7">
    <source>
        <dbReference type="SAM" id="MobiDB-lite"/>
    </source>
</evidence>
<evidence type="ECO:0000256" key="6">
    <source>
        <dbReference type="ARBA" id="ARBA00038503"/>
    </source>
</evidence>
<dbReference type="EMBL" id="OX459119">
    <property type="protein sequence ID" value="CAI9096357.1"/>
    <property type="molecule type" value="Genomic_DNA"/>
</dbReference>
<dbReference type="SUPFAM" id="SSF88723">
    <property type="entry name" value="PIN domain-like"/>
    <property type="match status" value="1"/>
</dbReference>
<evidence type="ECO:0000259" key="8">
    <source>
        <dbReference type="Pfam" id="PF24779"/>
    </source>
</evidence>
<proteinExistence type="inferred from homology"/>
<feature type="region of interest" description="Disordered" evidence="7">
    <location>
        <begin position="218"/>
        <end position="288"/>
    </location>
</feature>
<dbReference type="AlphaFoldDB" id="A0AAV1CPB8"/>
<dbReference type="Proteomes" id="UP001161247">
    <property type="component" value="Chromosome 2"/>
</dbReference>
<comment type="subcellular location">
    <subcellularLocation>
        <location evidence="1">Nucleus</location>
        <location evidence="1">Nucleolus</location>
    </subcellularLocation>
</comment>
<keyword evidence="2" id="KW-0690">Ribosome biogenesis</keyword>
<evidence type="ECO:0000256" key="1">
    <source>
        <dbReference type="ARBA" id="ARBA00004604"/>
    </source>
</evidence>
<name>A0AAV1CPB8_OLDCO</name>
<dbReference type="Gene3D" id="3.40.50.1010">
    <property type="entry name" value="5'-nuclease"/>
    <property type="match status" value="1"/>
</dbReference>
<feature type="compositionally biased region" description="Basic residues" evidence="7">
    <location>
        <begin position="269"/>
        <end position="280"/>
    </location>
</feature>
<comment type="function">
    <text evidence="5">Involved in rRNA-processing and ribosome biogenesis.</text>
</comment>
<evidence type="ECO:0000313" key="9">
    <source>
        <dbReference type="EMBL" id="CAI9096357.1"/>
    </source>
</evidence>
<dbReference type="CDD" id="cd08553">
    <property type="entry name" value="PIN_Fcf1-like"/>
    <property type="match status" value="1"/>
</dbReference>
<accession>A0AAV1CPB8</accession>
<dbReference type="GO" id="GO:0006364">
    <property type="term" value="P:rRNA processing"/>
    <property type="evidence" value="ECO:0007669"/>
    <property type="project" value="UniProtKB-KW"/>
</dbReference>
<evidence type="ECO:0000313" key="10">
    <source>
        <dbReference type="Proteomes" id="UP001161247"/>
    </source>
</evidence>
<keyword evidence="3" id="KW-0698">rRNA processing</keyword>
<evidence type="ECO:0000256" key="3">
    <source>
        <dbReference type="ARBA" id="ARBA00022552"/>
    </source>
</evidence>
<organism evidence="9 10">
    <name type="scientific">Oldenlandia corymbosa var. corymbosa</name>
    <dbReference type="NCBI Taxonomy" id="529605"/>
    <lineage>
        <taxon>Eukaryota</taxon>
        <taxon>Viridiplantae</taxon>
        <taxon>Streptophyta</taxon>
        <taxon>Embryophyta</taxon>
        <taxon>Tracheophyta</taxon>
        <taxon>Spermatophyta</taxon>
        <taxon>Magnoliopsida</taxon>
        <taxon>eudicotyledons</taxon>
        <taxon>Gunneridae</taxon>
        <taxon>Pentapetalae</taxon>
        <taxon>asterids</taxon>
        <taxon>lamiids</taxon>
        <taxon>Gentianales</taxon>
        <taxon>Rubiaceae</taxon>
        <taxon>Rubioideae</taxon>
        <taxon>Spermacoceae</taxon>
        <taxon>Hedyotis-Oldenlandia complex</taxon>
        <taxon>Oldenlandia</taxon>
    </lineage>
</organism>
<sequence length="288" mass="32413">MRFKKQKRHRKTVRFFTACFGFREPFKVLCDGTFVHHLITNRITPADTALANVLGAPVKLFTTRCILAELKSLGDSYNESLNAAQTLATARCDHEKRKSAVNCVADVIGENNSEHFFVATQDAELRKNLQEVPGVPLVFGLRNALLLEQPSAFQRQFLKSSEEARSRMTDREYKLLNMTRKNVASEELNNSSDVPDVNGNHAFAGKLIQTSTRKNIEDVKDKVQFKRKRAKGPNPLSCKKKKPRPSTNTAATGKDNSKINTTDSDTTKRSRSRKRKRSGKSNKVEETA</sequence>
<feature type="domain" description="UTP23 sensor motif region" evidence="8">
    <location>
        <begin position="225"/>
        <end position="242"/>
    </location>
</feature>
<dbReference type="InterPro" id="IPR057776">
    <property type="entry name" value="UTP23_sensor"/>
</dbReference>
<dbReference type="InterPro" id="IPR006984">
    <property type="entry name" value="Fcf1/UTP23"/>
</dbReference>
<dbReference type="Pfam" id="PF04900">
    <property type="entry name" value="Fcf1"/>
    <property type="match status" value="1"/>
</dbReference>
<keyword evidence="4" id="KW-0539">Nucleus</keyword>
<evidence type="ECO:0000256" key="2">
    <source>
        <dbReference type="ARBA" id="ARBA00022517"/>
    </source>
</evidence>
<dbReference type="InterPro" id="IPR029060">
    <property type="entry name" value="PIN-like_dom_sf"/>
</dbReference>
<dbReference type="PANTHER" id="PTHR12416">
    <property type="entry name" value="RRNA-PROCESSING PROTEIN UTP23 HOMOLOG"/>
    <property type="match status" value="1"/>
</dbReference>
<evidence type="ECO:0000256" key="4">
    <source>
        <dbReference type="ARBA" id="ARBA00023242"/>
    </source>
</evidence>
<gene>
    <name evidence="9" type="ORF">OLC1_LOCUS7132</name>
</gene>
<dbReference type="Pfam" id="PF24779">
    <property type="entry name" value="UTP23_sensor"/>
    <property type="match status" value="1"/>
</dbReference>
<keyword evidence="10" id="KW-1185">Reference proteome</keyword>